<evidence type="ECO:0000259" key="28">
    <source>
        <dbReference type="PROSITE" id="PS50850"/>
    </source>
</evidence>
<comment type="catalytic activity">
    <reaction evidence="20">
        <text>D-glucuronate(out) + H(+)(out) = D-glucuronate(in) + H(+)(in)</text>
        <dbReference type="Rhea" id="RHEA:72591"/>
        <dbReference type="ChEBI" id="CHEBI:15378"/>
        <dbReference type="ChEBI" id="CHEBI:58720"/>
    </reaction>
    <physiologicalReaction direction="left-to-right" evidence="20">
        <dbReference type="Rhea" id="RHEA:72592"/>
    </physiologicalReaction>
</comment>
<dbReference type="GO" id="GO:0006820">
    <property type="term" value="P:monoatomic anion transport"/>
    <property type="evidence" value="ECO:0007669"/>
    <property type="project" value="TreeGrafter"/>
</dbReference>
<proteinExistence type="predicted"/>
<feature type="transmembrane region" description="Helical" evidence="26">
    <location>
        <begin position="80"/>
        <end position="99"/>
    </location>
</feature>
<dbReference type="PANTHER" id="PTHR11662:SF455">
    <property type="entry name" value="GH23975P"/>
    <property type="match status" value="1"/>
</dbReference>
<evidence type="ECO:0000256" key="18">
    <source>
        <dbReference type="ARBA" id="ARBA00051403"/>
    </source>
</evidence>
<name>A0A834HNV7_RHYFE</name>
<keyword evidence="13" id="KW-0458">Lysosome</keyword>
<comment type="function">
    <text evidence="21">Receptor for CM101, a polysaccharide produced by group B Streptococcus with antipathoangiogenic properties.</text>
</comment>
<keyword evidence="11 26" id="KW-0472">Membrane</keyword>
<keyword evidence="5" id="KW-0813">Transport</keyword>
<evidence type="ECO:0000256" key="14">
    <source>
        <dbReference type="ARBA" id="ARBA00023329"/>
    </source>
</evidence>
<keyword evidence="8" id="KW-0769">Symport</keyword>
<evidence type="ECO:0000256" key="19">
    <source>
        <dbReference type="ARBA" id="ARBA00051447"/>
    </source>
</evidence>
<comment type="catalytic activity">
    <reaction evidence="15">
        <text>2 nitrate(out) + H(+)(out) = 2 nitrate(in) + H(+)(in)</text>
        <dbReference type="Rhea" id="RHEA:71539"/>
        <dbReference type="ChEBI" id="CHEBI:15378"/>
        <dbReference type="ChEBI" id="CHEBI:17632"/>
    </reaction>
    <physiologicalReaction direction="left-to-right" evidence="15">
        <dbReference type="Rhea" id="RHEA:71540"/>
    </physiologicalReaction>
</comment>
<feature type="transmembrane region" description="Helical" evidence="26">
    <location>
        <begin position="53"/>
        <end position="73"/>
    </location>
</feature>
<evidence type="ECO:0000256" key="24">
    <source>
        <dbReference type="ARBA" id="ARBA00081195"/>
    </source>
</evidence>
<dbReference type="InterPro" id="IPR020846">
    <property type="entry name" value="MFS_dom"/>
</dbReference>
<feature type="transmembrane region" description="Helical" evidence="26">
    <location>
        <begin position="140"/>
        <end position="164"/>
    </location>
</feature>
<dbReference type="SUPFAM" id="SSF103473">
    <property type="entry name" value="MFS general substrate transporter"/>
    <property type="match status" value="1"/>
</dbReference>
<feature type="transmembrane region" description="Helical" evidence="26">
    <location>
        <begin position="170"/>
        <end position="190"/>
    </location>
</feature>
<dbReference type="Gene3D" id="1.20.1250.20">
    <property type="entry name" value="MFS general substrate transporter like domains"/>
    <property type="match status" value="2"/>
</dbReference>
<dbReference type="Proteomes" id="UP000625711">
    <property type="component" value="Unassembled WGS sequence"/>
</dbReference>
<keyword evidence="9 26" id="KW-1133">Transmembrane helix</keyword>
<evidence type="ECO:0000256" key="5">
    <source>
        <dbReference type="ARBA" id="ARBA00022448"/>
    </source>
</evidence>
<evidence type="ECO:0000256" key="9">
    <source>
        <dbReference type="ARBA" id="ARBA00022989"/>
    </source>
</evidence>
<evidence type="ECO:0000256" key="4">
    <source>
        <dbReference type="ARBA" id="ARBA00004656"/>
    </source>
</evidence>
<dbReference type="InterPro" id="IPR036259">
    <property type="entry name" value="MFS_trans_sf"/>
</dbReference>
<comment type="catalytic activity">
    <reaction evidence="17">
        <text>N-acetylneuraminate(in) + H(+)(in) = N-acetylneuraminate(out) + H(+)(out)</text>
        <dbReference type="Rhea" id="RHEA:28987"/>
        <dbReference type="ChEBI" id="CHEBI:15378"/>
        <dbReference type="ChEBI" id="CHEBI:35418"/>
    </reaction>
    <physiologicalReaction direction="right-to-left" evidence="17">
        <dbReference type="Rhea" id="RHEA:28989"/>
    </physiologicalReaction>
</comment>
<keyword evidence="14" id="KW-0968">Cytoplasmic vesicle</keyword>
<dbReference type="PANTHER" id="PTHR11662">
    <property type="entry name" value="SOLUTE CARRIER FAMILY 17"/>
    <property type="match status" value="1"/>
</dbReference>
<dbReference type="OrthoDB" id="2985014at2759"/>
<comment type="catalytic activity">
    <reaction evidence="19">
        <text>L-glutamate(out) = L-glutamate(in)</text>
        <dbReference type="Rhea" id="RHEA:66336"/>
        <dbReference type="ChEBI" id="CHEBI:29985"/>
    </reaction>
    <physiologicalReaction direction="left-to-right" evidence="19">
        <dbReference type="Rhea" id="RHEA:66337"/>
    </physiologicalReaction>
</comment>
<gene>
    <name evidence="29" type="ORF">GWI33_022479</name>
</gene>
<feature type="transmembrane region" description="Helical" evidence="26">
    <location>
        <begin position="311"/>
        <end position="329"/>
    </location>
</feature>
<evidence type="ECO:0000256" key="16">
    <source>
        <dbReference type="ARBA" id="ARBA00050554"/>
    </source>
</evidence>
<evidence type="ECO:0000256" key="3">
    <source>
        <dbReference type="ARBA" id="ARBA00004638"/>
    </source>
</evidence>
<keyword evidence="7 26" id="KW-0812">Transmembrane</keyword>
<dbReference type="GO" id="GO:0005765">
    <property type="term" value="C:lysosomal membrane"/>
    <property type="evidence" value="ECO:0007669"/>
    <property type="project" value="UniProtKB-SubCell"/>
</dbReference>
<dbReference type="PROSITE" id="PS50850">
    <property type="entry name" value="MFS"/>
    <property type="match status" value="1"/>
</dbReference>
<keyword evidence="12" id="KW-0325">Glycoprotein</keyword>
<evidence type="ECO:0000256" key="22">
    <source>
        <dbReference type="ARBA" id="ARBA00069713"/>
    </source>
</evidence>
<evidence type="ECO:0000256" key="6">
    <source>
        <dbReference type="ARBA" id="ARBA00022475"/>
    </source>
</evidence>
<comment type="subcellular location">
    <subcellularLocation>
        <location evidence="2">Basolateral cell membrane</location>
        <topology evidence="2">Multi-pass membrane protein</topology>
    </subcellularLocation>
    <subcellularLocation>
        <location evidence="3">Cytoplasmic vesicle</location>
        <location evidence="3">Secretory vesicle membrane</location>
        <topology evidence="3">Multi-pass membrane protein</topology>
    </subcellularLocation>
    <subcellularLocation>
        <location evidence="1">Cytoplasmic vesicle</location>
        <location evidence="1">Secretory vesicle</location>
        <location evidence="1">Synaptic vesicle membrane</location>
    </subcellularLocation>
    <subcellularLocation>
        <location evidence="4">Lysosome membrane</location>
    </subcellularLocation>
</comment>
<accession>A0A834HNV7</accession>
<dbReference type="FunFam" id="1.20.1250.20:FF:000067">
    <property type="entry name" value="sialin isoform X2"/>
    <property type="match status" value="1"/>
</dbReference>
<evidence type="ECO:0000256" key="13">
    <source>
        <dbReference type="ARBA" id="ARBA00023228"/>
    </source>
</evidence>
<organism evidence="29 30">
    <name type="scientific">Rhynchophorus ferrugineus</name>
    <name type="common">Red palm weevil</name>
    <name type="synonym">Curculio ferrugineus</name>
    <dbReference type="NCBI Taxonomy" id="354439"/>
    <lineage>
        <taxon>Eukaryota</taxon>
        <taxon>Metazoa</taxon>
        <taxon>Ecdysozoa</taxon>
        <taxon>Arthropoda</taxon>
        <taxon>Hexapoda</taxon>
        <taxon>Insecta</taxon>
        <taxon>Pterygota</taxon>
        <taxon>Neoptera</taxon>
        <taxon>Endopterygota</taxon>
        <taxon>Coleoptera</taxon>
        <taxon>Polyphaga</taxon>
        <taxon>Cucujiformia</taxon>
        <taxon>Curculionidae</taxon>
        <taxon>Dryophthorinae</taxon>
        <taxon>Rhynchophorus</taxon>
    </lineage>
</organism>
<dbReference type="GO" id="GO:0046942">
    <property type="term" value="P:carboxylic acid transport"/>
    <property type="evidence" value="ECO:0007669"/>
    <property type="project" value="UniProtKB-ARBA"/>
</dbReference>
<feature type="domain" description="Major facilitator superfamily (MFS) profile" evidence="28">
    <location>
        <begin position="1"/>
        <end position="355"/>
    </location>
</feature>
<comment type="caution">
    <text evidence="29">The sequence shown here is derived from an EMBL/GenBank/DDBJ whole genome shotgun (WGS) entry which is preliminary data.</text>
</comment>
<evidence type="ECO:0000256" key="8">
    <source>
        <dbReference type="ARBA" id="ARBA00022847"/>
    </source>
</evidence>
<dbReference type="Pfam" id="PF07690">
    <property type="entry name" value="MFS_1"/>
    <property type="match status" value="1"/>
</dbReference>
<feature type="transmembrane region" description="Helical" evidence="26">
    <location>
        <begin position="335"/>
        <end position="354"/>
    </location>
</feature>
<dbReference type="AlphaFoldDB" id="A0A834HNV7"/>
<reference evidence="29" key="1">
    <citation type="submission" date="2020-08" db="EMBL/GenBank/DDBJ databases">
        <title>Genome sequencing and assembly of the red palm weevil Rhynchophorus ferrugineus.</title>
        <authorList>
            <person name="Dias G.B."/>
            <person name="Bergman C.M."/>
            <person name="Manee M."/>
        </authorList>
    </citation>
    <scope>NUCLEOTIDE SEQUENCE</scope>
    <source>
        <strain evidence="29">AA-2017</strain>
        <tissue evidence="29">Whole larva</tissue>
    </source>
</reference>
<keyword evidence="30" id="KW-1185">Reference proteome</keyword>
<dbReference type="GO" id="GO:0030672">
    <property type="term" value="C:synaptic vesicle membrane"/>
    <property type="evidence" value="ECO:0007669"/>
    <property type="project" value="UniProtKB-SubCell"/>
</dbReference>
<sequence length="355" mass="39397">MGFCGFFNAYILRVNLSIAVVAMTEDRFKIADNGTEINIGPEFDWSNELQGHILSSFFYGYMATQFIGGYLAVRIGGKTLFGLGVAVTSALTIVTPLLVNVSVYLLIAVRVIEGLFEGVTYPCIHAVWSKWAPPLERARLATFSFSGCFVGTVIAMPACAYMASAFGWQSVFYICGASGVLWYISWIFLIDGTPQEDKRITKQELSYIENAFLQASSAQTYSTVVPWKELFTSIPVWACVVSHFCENWGFYTMLTQLPKYLKDVYNFNLGKSGFLSALPYLAMAVMIQFSGQWADWCVVKGYLTTTQVRKIFNCSGFLSQTVFMLIAAFWSDSTGSVFCLTMAVGLGAFAWAGFR</sequence>
<evidence type="ECO:0000313" key="29">
    <source>
        <dbReference type="EMBL" id="KAF7264753.1"/>
    </source>
</evidence>
<feature type="chain" id="PRO_5032294972" description="Sialin" evidence="27">
    <location>
        <begin position="25"/>
        <end position="355"/>
    </location>
</feature>
<dbReference type="EMBL" id="JAACXV010016115">
    <property type="protein sequence ID" value="KAF7264753.1"/>
    <property type="molecule type" value="Genomic_DNA"/>
</dbReference>
<evidence type="ECO:0000256" key="21">
    <source>
        <dbReference type="ARBA" id="ARBA00056891"/>
    </source>
</evidence>
<dbReference type="InterPro" id="IPR050382">
    <property type="entry name" value="MFS_Na/Anion_cotransporter"/>
</dbReference>
<evidence type="ECO:0000256" key="23">
    <source>
        <dbReference type="ARBA" id="ARBA00080244"/>
    </source>
</evidence>
<evidence type="ECO:0000256" key="11">
    <source>
        <dbReference type="ARBA" id="ARBA00023136"/>
    </source>
</evidence>
<dbReference type="GO" id="GO:0016323">
    <property type="term" value="C:basolateral plasma membrane"/>
    <property type="evidence" value="ECO:0007669"/>
    <property type="project" value="UniProtKB-SubCell"/>
</dbReference>
<evidence type="ECO:0000256" key="25">
    <source>
        <dbReference type="ARBA" id="ARBA00081925"/>
    </source>
</evidence>
<evidence type="ECO:0000256" key="27">
    <source>
        <dbReference type="SAM" id="SignalP"/>
    </source>
</evidence>
<evidence type="ECO:0000256" key="15">
    <source>
        <dbReference type="ARBA" id="ARBA00050101"/>
    </source>
</evidence>
<dbReference type="CDD" id="cd17318">
    <property type="entry name" value="MFS_SLC17"/>
    <property type="match status" value="1"/>
</dbReference>
<feature type="transmembrane region" description="Helical" evidence="26">
    <location>
        <begin position="105"/>
        <end position="128"/>
    </location>
</feature>
<evidence type="ECO:0000256" key="1">
    <source>
        <dbReference type="ARBA" id="ARBA00004432"/>
    </source>
</evidence>
<keyword evidence="27" id="KW-0732">Signal</keyword>
<evidence type="ECO:0000256" key="7">
    <source>
        <dbReference type="ARBA" id="ARBA00022692"/>
    </source>
</evidence>
<dbReference type="FunFam" id="1.20.1250.20:FF:000003">
    <property type="entry name" value="Solute carrier family 17 member 3"/>
    <property type="match status" value="1"/>
</dbReference>
<keyword evidence="10" id="KW-0770">Synapse</keyword>
<evidence type="ECO:0000256" key="12">
    <source>
        <dbReference type="ARBA" id="ARBA00023180"/>
    </source>
</evidence>
<evidence type="ECO:0000256" key="10">
    <source>
        <dbReference type="ARBA" id="ARBA00023018"/>
    </source>
</evidence>
<evidence type="ECO:0000256" key="26">
    <source>
        <dbReference type="SAM" id="Phobius"/>
    </source>
</evidence>
<comment type="catalytic activity">
    <reaction evidence="16">
        <text>L-aspartate(out) = L-aspartate(in)</text>
        <dbReference type="Rhea" id="RHEA:66332"/>
        <dbReference type="ChEBI" id="CHEBI:29991"/>
    </reaction>
    <physiologicalReaction direction="left-to-right" evidence="16">
        <dbReference type="Rhea" id="RHEA:66333"/>
    </physiologicalReaction>
</comment>
<comment type="catalytic activity">
    <reaction evidence="18">
        <text>N-acetyl-L-aspartyl-L-glutamate(out) = N-acetyl-L-aspartyl-L-glutamate(in)</text>
        <dbReference type="Rhea" id="RHEA:72599"/>
        <dbReference type="ChEBI" id="CHEBI:76931"/>
    </reaction>
    <physiologicalReaction direction="left-to-right" evidence="18">
        <dbReference type="Rhea" id="RHEA:72600"/>
    </physiologicalReaction>
</comment>
<evidence type="ECO:0000313" key="30">
    <source>
        <dbReference type="Proteomes" id="UP000625711"/>
    </source>
</evidence>
<evidence type="ECO:0000256" key="17">
    <source>
        <dbReference type="ARBA" id="ARBA00050625"/>
    </source>
</evidence>
<evidence type="ECO:0000256" key="20">
    <source>
        <dbReference type="ARBA" id="ARBA00051612"/>
    </source>
</evidence>
<feature type="signal peptide" evidence="27">
    <location>
        <begin position="1"/>
        <end position="24"/>
    </location>
</feature>
<keyword evidence="6" id="KW-1003">Cell membrane</keyword>
<dbReference type="GO" id="GO:0015293">
    <property type="term" value="F:symporter activity"/>
    <property type="evidence" value="ECO:0007669"/>
    <property type="project" value="UniProtKB-KW"/>
</dbReference>
<dbReference type="InterPro" id="IPR011701">
    <property type="entry name" value="MFS"/>
</dbReference>
<protein>
    <recommendedName>
        <fullName evidence="22">Sialin</fullName>
    </recommendedName>
    <alternativeName>
        <fullName evidence="25">H(+)/nitrate cotransporter</fullName>
    </alternativeName>
    <alternativeName>
        <fullName evidence="23">H(+)/sialic acid cotransporter</fullName>
    </alternativeName>
    <alternativeName>
        <fullName evidence="24">Vesicular excitatory amino acid transporter</fullName>
    </alternativeName>
</protein>
<evidence type="ECO:0000256" key="2">
    <source>
        <dbReference type="ARBA" id="ARBA00004554"/>
    </source>
</evidence>